<evidence type="ECO:0000313" key="3">
    <source>
        <dbReference type="Proteomes" id="UP001054902"/>
    </source>
</evidence>
<feature type="domain" description="RecA family profile 1" evidence="1">
    <location>
        <begin position="112"/>
        <end position="326"/>
    </location>
</feature>
<evidence type="ECO:0000259" key="1">
    <source>
        <dbReference type="PROSITE" id="PS50162"/>
    </source>
</evidence>
<protein>
    <submittedName>
        <fullName evidence="2">RAD51-like protein 1</fullName>
    </submittedName>
</protein>
<dbReference type="GO" id="GO:0005524">
    <property type="term" value="F:ATP binding"/>
    <property type="evidence" value="ECO:0007669"/>
    <property type="project" value="InterPro"/>
</dbReference>
<sequence length="415" mass="45499">MINDQRSIARLPLHIFTNLSSHEEGENQKSPEVLRNSILKKLENAGKILKKPFPNDASINTVGELMSLSHTTLLRLLDPLLISDECETFIQRICSVCAPEPMTAKVLLSNSNDGHIPFDVHSLDGILKGGIRVGSITEFCGQAGVGKTQLALQLSIVAARLGYGSIFIDTEKKLSLQRLNEIARERYNTKASSHQQQFDDDFQYSEKIANDVDTHTQFENYCLPSKVLANVIVHAPTTMDELLGVVSNLDEEIILQNEEAYEDDHDGGDTKMPIRLVILDSIAAPTRRDFGGGSAVKRVAAIYQIAKNLKRIAETLGIAILVINQIDKVQNAASDDIQDDEEDLDLVSVEAALGVSWYHCVTTRIGLEHDGVLRNHNLMGGSAIRKASILKSNSIASASAKYKITMKGIEDASLA</sequence>
<dbReference type="GO" id="GO:0071140">
    <property type="term" value="P:resolution of mitotic recombination intermediates"/>
    <property type="evidence" value="ECO:0007669"/>
    <property type="project" value="TreeGrafter"/>
</dbReference>
<gene>
    <name evidence="2" type="ORF">CTEN210_15100</name>
</gene>
<dbReference type="InterPro" id="IPR020588">
    <property type="entry name" value="RecA_ATP-bd"/>
</dbReference>
<dbReference type="GO" id="GO:0000400">
    <property type="term" value="F:four-way junction DNA binding"/>
    <property type="evidence" value="ECO:0007669"/>
    <property type="project" value="TreeGrafter"/>
</dbReference>
<dbReference type="PROSITE" id="PS50162">
    <property type="entry name" value="RECA_2"/>
    <property type="match status" value="1"/>
</dbReference>
<dbReference type="Pfam" id="PF08423">
    <property type="entry name" value="Rad51"/>
    <property type="match status" value="2"/>
</dbReference>
<dbReference type="InterPro" id="IPR027417">
    <property type="entry name" value="P-loop_NTPase"/>
</dbReference>
<dbReference type="InterPro" id="IPR013632">
    <property type="entry name" value="Rad51_C"/>
</dbReference>
<dbReference type="EMBL" id="BLLK01000062">
    <property type="protein sequence ID" value="GFH58624.1"/>
    <property type="molecule type" value="Genomic_DNA"/>
</dbReference>
<dbReference type="GO" id="GO:0140664">
    <property type="term" value="F:ATP-dependent DNA damage sensor activity"/>
    <property type="evidence" value="ECO:0007669"/>
    <property type="project" value="InterPro"/>
</dbReference>
<dbReference type="GO" id="GO:0045003">
    <property type="term" value="P:double-strand break repair via synthesis-dependent strand annealing"/>
    <property type="evidence" value="ECO:0007669"/>
    <property type="project" value="TreeGrafter"/>
</dbReference>
<dbReference type="GO" id="GO:0033065">
    <property type="term" value="C:Rad51C-XRCC3 complex"/>
    <property type="evidence" value="ECO:0007669"/>
    <property type="project" value="TreeGrafter"/>
</dbReference>
<dbReference type="Proteomes" id="UP001054902">
    <property type="component" value="Unassembled WGS sequence"/>
</dbReference>
<dbReference type="PANTHER" id="PTHR46487:SF1">
    <property type="entry name" value="DNA REPAIR PROTEIN XRCC3"/>
    <property type="match status" value="1"/>
</dbReference>
<proteinExistence type="predicted"/>
<dbReference type="GO" id="GO:0005657">
    <property type="term" value="C:replication fork"/>
    <property type="evidence" value="ECO:0007669"/>
    <property type="project" value="TreeGrafter"/>
</dbReference>
<dbReference type="GO" id="GO:0000722">
    <property type="term" value="P:telomere maintenance via recombination"/>
    <property type="evidence" value="ECO:0007669"/>
    <property type="project" value="TreeGrafter"/>
</dbReference>
<comment type="caution">
    <text evidence="2">The sequence shown here is derived from an EMBL/GenBank/DDBJ whole genome shotgun (WGS) entry which is preliminary data.</text>
</comment>
<dbReference type="PANTHER" id="PTHR46487">
    <property type="entry name" value="DNA REPAIR PROTEIN XRCC3"/>
    <property type="match status" value="1"/>
</dbReference>
<accession>A0AAD3HCY2</accession>
<dbReference type="SUPFAM" id="SSF52540">
    <property type="entry name" value="P-loop containing nucleoside triphosphate hydrolases"/>
    <property type="match status" value="1"/>
</dbReference>
<dbReference type="Gene3D" id="3.40.50.300">
    <property type="entry name" value="P-loop containing nucleotide triphosphate hydrolases"/>
    <property type="match status" value="1"/>
</dbReference>
<dbReference type="GO" id="GO:0090656">
    <property type="term" value="P:t-circle formation"/>
    <property type="evidence" value="ECO:0007669"/>
    <property type="project" value="TreeGrafter"/>
</dbReference>
<organism evidence="2 3">
    <name type="scientific">Chaetoceros tenuissimus</name>
    <dbReference type="NCBI Taxonomy" id="426638"/>
    <lineage>
        <taxon>Eukaryota</taxon>
        <taxon>Sar</taxon>
        <taxon>Stramenopiles</taxon>
        <taxon>Ochrophyta</taxon>
        <taxon>Bacillariophyta</taxon>
        <taxon>Coscinodiscophyceae</taxon>
        <taxon>Chaetocerotophycidae</taxon>
        <taxon>Chaetocerotales</taxon>
        <taxon>Chaetocerotaceae</taxon>
        <taxon>Chaetoceros</taxon>
    </lineage>
</organism>
<keyword evidence="3" id="KW-1185">Reference proteome</keyword>
<dbReference type="AlphaFoldDB" id="A0AAD3HCY2"/>
<name>A0AAD3HCY2_9STRA</name>
<reference evidence="2 3" key="1">
    <citation type="journal article" date="2021" name="Sci. Rep.">
        <title>The genome of the diatom Chaetoceros tenuissimus carries an ancient integrated fragment of an extant virus.</title>
        <authorList>
            <person name="Hongo Y."/>
            <person name="Kimura K."/>
            <person name="Takaki Y."/>
            <person name="Yoshida Y."/>
            <person name="Baba S."/>
            <person name="Kobayashi G."/>
            <person name="Nagasaki K."/>
            <person name="Hano T."/>
            <person name="Tomaru Y."/>
        </authorList>
    </citation>
    <scope>NUCLEOTIDE SEQUENCE [LARGE SCALE GENOMIC DNA]</scope>
    <source>
        <strain evidence="2 3">NIES-3715</strain>
    </source>
</reference>
<evidence type="ECO:0000313" key="2">
    <source>
        <dbReference type="EMBL" id="GFH58624.1"/>
    </source>
</evidence>